<protein>
    <submittedName>
        <fullName evidence="1">Uncharacterized protein</fullName>
    </submittedName>
</protein>
<dbReference type="PANTHER" id="PTHR14614">
    <property type="entry name" value="HEPATOCELLULAR CARCINOMA-ASSOCIATED ANTIGEN"/>
    <property type="match status" value="1"/>
</dbReference>
<dbReference type="EMBL" id="CCKQ01012817">
    <property type="protein sequence ID" value="CDW84458.1"/>
    <property type="molecule type" value="Genomic_DNA"/>
</dbReference>
<dbReference type="InterPro" id="IPR029063">
    <property type="entry name" value="SAM-dependent_MTases_sf"/>
</dbReference>
<dbReference type="InterPro" id="IPR019410">
    <property type="entry name" value="Methyltransf_16"/>
</dbReference>
<reference evidence="1 2" key="1">
    <citation type="submission" date="2014-06" db="EMBL/GenBank/DDBJ databases">
        <authorList>
            <person name="Swart Estienne"/>
        </authorList>
    </citation>
    <scope>NUCLEOTIDE SEQUENCE [LARGE SCALE GENOMIC DNA]</scope>
    <source>
        <strain evidence="1 2">130c</strain>
    </source>
</reference>
<dbReference type="InParanoid" id="A0A078AUD1"/>
<dbReference type="Gene3D" id="3.40.50.150">
    <property type="entry name" value="Vaccinia Virus protein VP39"/>
    <property type="match status" value="1"/>
</dbReference>
<evidence type="ECO:0000313" key="1">
    <source>
        <dbReference type="EMBL" id="CDW84458.1"/>
    </source>
</evidence>
<evidence type="ECO:0000313" key="2">
    <source>
        <dbReference type="Proteomes" id="UP000039865"/>
    </source>
</evidence>
<sequence>MEAKHQDFEIFNLNGTQSQSFIKIGINCENIGFGTCHKVWTCVCGLALEKFGFQKIYLTDEDEVIEKITRPNILLNESLNCEGIGLNWNTDRFNLSKTLETSGMLCQPLDLITASDVIFNMTQIELVPQVLRLICEIYLEKFQICPIILMSYKSRNEQIDDKLFEAFDKNNFEGEQANAKELEEEMLSLPIDVFIFKLKESKVSIILPSYTE</sequence>
<gene>
    <name evidence="1" type="primary">Contig13532.g14442</name>
    <name evidence="1" type="ORF">STYLEM_13521</name>
</gene>
<accession>A0A078AUD1</accession>
<organism evidence="1 2">
    <name type="scientific">Stylonychia lemnae</name>
    <name type="common">Ciliate</name>
    <dbReference type="NCBI Taxonomy" id="5949"/>
    <lineage>
        <taxon>Eukaryota</taxon>
        <taxon>Sar</taxon>
        <taxon>Alveolata</taxon>
        <taxon>Ciliophora</taxon>
        <taxon>Intramacronucleata</taxon>
        <taxon>Spirotrichea</taxon>
        <taxon>Stichotrichia</taxon>
        <taxon>Sporadotrichida</taxon>
        <taxon>Oxytrichidae</taxon>
        <taxon>Stylonychinae</taxon>
        <taxon>Stylonychia</taxon>
    </lineage>
</organism>
<dbReference type="Proteomes" id="UP000039865">
    <property type="component" value="Unassembled WGS sequence"/>
</dbReference>
<proteinExistence type="predicted"/>
<keyword evidence="2" id="KW-1185">Reference proteome</keyword>
<dbReference type="AlphaFoldDB" id="A0A078AUD1"/>
<name>A0A078AUD1_STYLE</name>
<dbReference type="Pfam" id="PF10294">
    <property type="entry name" value="Methyltransf_16"/>
    <property type="match status" value="1"/>
</dbReference>